<keyword evidence="6 9" id="KW-0804">Transcription</keyword>
<dbReference type="Gene3D" id="1.10.246.20">
    <property type="entry name" value="Coactivator CBP, KIX domain"/>
    <property type="match status" value="1"/>
</dbReference>
<protein>
    <recommendedName>
        <fullName evidence="3 9">Mediator of RNA polymerase II transcription subunit 15</fullName>
    </recommendedName>
    <alternativeName>
        <fullName evidence="8 9">Mediator complex subunit 15</fullName>
    </alternativeName>
</protein>
<dbReference type="Pfam" id="PF09606">
    <property type="entry name" value="Med15_N"/>
    <property type="match status" value="1"/>
</dbReference>
<comment type="function">
    <text evidence="9">Component of the Mediator complex, a coactivator involved in the regulated transcription of nearly all RNA polymerase II-dependent genes. Mediator functions as a bridge to convey information from gene-specific regulatory proteins to the basal RNA polymerase II transcription machinery. Mediator is recruited to promoters by direct interactions with regulatory proteins and serves as a scaffold for the assembly of a functional preinitiation complex with RNA polymerase II and the general transcription factors.</text>
</comment>
<evidence type="ECO:0000256" key="5">
    <source>
        <dbReference type="ARBA" id="ARBA00023159"/>
    </source>
</evidence>
<feature type="region of interest" description="Disordered" evidence="10">
    <location>
        <begin position="182"/>
        <end position="300"/>
    </location>
</feature>
<feature type="compositionally biased region" description="Basic and acidic residues" evidence="10">
    <location>
        <begin position="623"/>
        <end position="637"/>
    </location>
</feature>
<evidence type="ECO:0000259" key="12">
    <source>
        <dbReference type="Pfam" id="PF21538"/>
    </source>
</evidence>
<keyword evidence="7 9" id="KW-0539">Nucleus</keyword>
<accession>A0A2T7PDT0</accession>
<comment type="subcellular location">
    <subcellularLocation>
        <location evidence="1 9">Nucleus</location>
    </subcellularLocation>
</comment>
<evidence type="ECO:0000256" key="9">
    <source>
        <dbReference type="RuleBase" id="RU364148"/>
    </source>
</evidence>
<feature type="compositionally biased region" description="Low complexity" evidence="10">
    <location>
        <begin position="255"/>
        <end position="265"/>
    </location>
</feature>
<feature type="compositionally biased region" description="Low complexity" evidence="10">
    <location>
        <begin position="281"/>
        <end position="298"/>
    </location>
</feature>
<proteinExistence type="inferred from homology"/>
<gene>
    <name evidence="9" type="primary">MED15</name>
    <name evidence="14" type="ORF">C0Q70_06987</name>
</gene>
<evidence type="ECO:0000256" key="2">
    <source>
        <dbReference type="ARBA" id="ARBA00009807"/>
    </source>
</evidence>
<name>A0A2T7PDT0_POMCA</name>
<dbReference type="EMBL" id="PZQS01000004">
    <property type="protein sequence ID" value="PVD31572.1"/>
    <property type="molecule type" value="Genomic_DNA"/>
</dbReference>
<dbReference type="PANTHER" id="PTHR31804:SF3">
    <property type="entry name" value="MEDIATOR OF RNA POLYMERASE II TRANSCRIPTION SUBUNIT 15"/>
    <property type="match status" value="1"/>
</dbReference>
<evidence type="ECO:0000256" key="4">
    <source>
        <dbReference type="ARBA" id="ARBA00023015"/>
    </source>
</evidence>
<dbReference type="GO" id="GO:0003712">
    <property type="term" value="F:transcription coregulator activity"/>
    <property type="evidence" value="ECO:0007669"/>
    <property type="project" value="InterPro"/>
</dbReference>
<dbReference type="InterPro" id="IPR048385">
    <property type="entry name" value="Med15_central"/>
</dbReference>
<dbReference type="Pfam" id="PF21539">
    <property type="entry name" value="Med15_C"/>
    <property type="match status" value="1"/>
</dbReference>
<keyword evidence="4 9" id="KW-0805">Transcription regulation</keyword>
<evidence type="ECO:0000256" key="6">
    <source>
        <dbReference type="ARBA" id="ARBA00023163"/>
    </source>
</evidence>
<comment type="caution">
    <text evidence="14">The sequence shown here is derived from an EMBL/GenBank/DDBJ whole genome shotgun (WGS) entry which is preliminary data.</text>
</comment>
<evidence type="ECO:0000256" key="1">
    <source>
        <dbReference type="ARBA" id="ARBA00004123"/>
    </source>
</evidence>
<evidence type="ECO:0000256" key="7">
    <source>
        <dbReference type="ARBA" id="ARBA00023242"/>
    </source>
</evidence>
<feature type="compositionally biased region" description="Low complexity" evidence="10">
    <location>
        <begin position="122"/>
        <end position="169"/>
    </location>
</feature>
<comment type="similarity">
    <text evidence="2 9">Belongs to the Mediator complex subunit 15 family.</text>
</comment>
<dbReference type="STRING" id="400727.A0A2T7PDT0"/>
<comment type="subunit">
    <text evidence="9">Component of the Mediator complex.</text>
</comment>
<reference evidence="14 15" key="1">
    <citation type="submission" date="2018-04" db="EMBL/GenBank/DDBJ databases">
        <title>The genome of golden apple snail Pomacea canaliculata provides insight into stress tolerance and invasive adaptation.</title>
        <authorList>
            <person name="Liu C."/>
            <person name="Liu B."/>
            <person name="Ren Y."/>
            <person name="Zhang Y."/>
            <person name="Wang H."/>
            <person name="Li S."/>
            <person name="Jiang F."/>
            <person name="Yin L."/>
            <person name="Zhang G."/>
            <person name="Qian W."/>
            <person name="Fan W."/>
        </authorList>
    </citation>
    <scope>NUCLEOTIDE SEQUENCE [LARGE SCALE GENOMIC DNA]</scope>
    <source>
        <strain evidence="14">SZHN2017</strain>
        <tissue evidence="14">Muscle</tissue>
    </source>
</reference>
<evidence type="ECO:0000313" key="14">
    <source>
        <dbReference type="EMBL" id="PVD31572.1"/>
    </source>
</evidence>
<keyword evidence="5 9" id="KW-0010">Activator</keyword>
<dbReference type="OrthoDB" id="10055322at2759"/>
<feature type="region of interest" description="Disordered" evidence="10">
    <location>
        <begin position="120"/>
        <end position="169"/>
    </location>
</feature>
<keyword evidence="15" id="KW-1185">Reference proteome</keyword>
<feature type="region of interest" description="Disordered" evidence="10">
    <location>
        <begin position="623"/>
        <end position="642"/>
    </location>
</feature>
<sequence>MADPNNASSDWHTPAFRSRVVAQIEDSMRHAPTPMGRSSVEMENHVYQKAQTREEYLALVARLILHVKDHIAKGRAQARGMNPGVGMPQHTMGGTAGPLGIGDQAQGAATDPMNALQNLARQGGQPPQQGMMGAQHAMHAAAQHRQPTQQQQAVMMQQRGQMQQRPQLQRQDAFIVTSPQNIQPMQGQGIPSTSASMNFQQNTNTFPMTRPMASVQQQSPYMQPSSQQSMVSMGSEPSPAQNSPAPALPSPSPQPQSQIVPSPVSRGMMGAPSPGTILNTPGNPVSSVPSPSGAAPHSSAEEQAYLEKLGMLSKYIEPLRRSVNSLEKNKDEDSKKNYMKMKNLLDILTDPNKRVSMTMLVRCEQALNNWQMHSKPSSASSSGVSSSGLIGQSLVDAIAANIKSPALNHTLHRTFGPAMSALMGERIRAPSPPTKRLRMEEREKEEGLPHMLQNEIAMLGSRFRVSLDPLHHHANKTAHLVCKLDDEHLPSVPPVLITVPSDYPKSSPMCDPKACPGYDASDFFENIAEVLTQMTRRMSNNFTLTSLLNAWVSISSPPAARLPVLGAAWVDGNERPQGVRPSNHGGELCRLLGLTFRSVTQHLQESIRKIWKLHPAQHSENMEDFRTSGGERARQIETDSAASRRRLLTRIQEH</sequence>
<dbReference type="FunFam" id="1.10.246.20:FF:000002">
    <property type="entry name" value="Mediator of RNA polymerase II transcription subunit 15"/>
    <property type="match status" value="1"/>
</dbReference>
<feature type="compositionally biased region" description="Low complexity" evidence="10">
    <location>
        <begin position="214"/>
        <end position="245"/>
    </location>
</feature>
<dbReference type="GO" id="GO:0006355">
    <property type="term" value="P:regulation of DNA-templated transcription"/>
    <property type="evidence" value="ECO:0007669"/>
    <property type="project" value="InterPro"/>
</dbReference>
<feature type="domain" description="ARC105/Med15 mediator subunit C-terminal" evidence="13">
    <location>
        <begin position="448"/>
        <end position="553"/>
    </location>
</feature>
<dbReference type="InterPro" id="IPR048386">
    <property type="entry name" value="Med15_C"/>
</dbReference>
<evidence type="ECO:0000259" key="13">
    <source>
        <dbReference type="Pfam" id="PF21539"/>
    </source>
</evidence>
<dbReference type="Proteomes" id="UP000245119">
    <property type="component" value="Linkage Group LG4"/>
</dbReference>
<dbReference type="GO" id="GO:0005634">
    <property type="term" value="C:nucleus"/>
    <property type="evidence" value="ECO:0007669"/>
    <property type="project" value="UniProtKB-SubCell"/>
</dbReference>
<dbReference type="Pfam" id="PF21538">
    <property type="entry name" value="Med15_M"/>
    <property type="match status" value="1"/>
</dbReference>
<dbReference type="InterPro" id="IPR019087">
    <property type="entry name" value="Med15_N"/>
</dbReference>
<evidence type="ECO:0000313" key="15">
    <source>
        <dbReference type="Proteomes" id="UP000245119"/>
    </source>
</evidence>
<dbReference type="InterPro" id="IPR036529">
    <property type="entry name" value="KIX_dom_sf"/>
</dbReference>
<organism evidence="14 15">
    <name type="scientific">Pomacea canaliculata</name>
    <name type="common">Golden apple snail</name>
    <dbReference type="NCBI Taxonomy" id="400727"/>
    <lineage>
        <taxon>Eukaryota</taxon>
        <taxon>Metazoa</taxon>
        <taxon>Spiralia</taxon>
        <taxon>Lophotrochozoa</taxon>
        <taxon>Mollusca</taxon>
        <taxon>Gastropoda</taxon>
        <taxon>Caenogastropoda</taxon>
        <taxon>Architaenioglossa</taxon>
        <taxon>Ampullarioidea</taxon>
        <taxon>Ampullariidae</taxon>
        <taxon>Pomacea</taxon>
    </lineage>
</organism>
<evidence type="ECO:0000259" key="11">
    <source>
        <dbReference type="Pfam" id="PF09606"/>
    </source>
</evidence>
<dbReference type="PANTHER" id="PTHR31804">
    <property type="entry name" value="MEDIATOR OF RNA POLYMERASE II TRANSCRIPTION SUBUNIT 15"/>
    <property type="match status" value="1"/>
</dbReference>
<evidence type="ECO:0000256" key="10">
    <source>
        <dbReference type="SAM" id="MobiDB-lite"/>
    </source>
</evidence>
<dbReference type="AlphaFoldDB" id="A0A2T7PDT0"/>
<feature type="domain" description="ARC105/Med15 mediator subunit central" evidence="12">
    <location>
        <begin position="301"/>
        <end position="419"/>
    </location>
</feature>
<feature type="domain" description="Mediator of RNA polymerase II transcription subunit 15 N-terminal" evidence="11">
    <location>
        <begin position="8"/>
        <end position="75"/>
    </location>
</feature>
<feature type="compositionally biased region" description="Polar residues" evidence="10">
    <location>
        <begin position="182"/>
        <end position="207"/>
    </location>
</feature>
<evidence type="ECO:0000256" key="3">
    <source>
        <dbReference type="ARBA" id="ARBA00019613"/>
    </source>
</evidence>
<evidence type="ECO:0000256" key="8">
    <source>
        <dbReference type="ARBA" id="ARBA00032016"/>
    </source>
</evidence>